<dbReference type="CDD" id="cd11328">
    <property type="entry name" value="AmyAc_maltase"/>
    <property type="match status" value="2"/>
</dbReference>
<dbReference type="SUPFAM" id="SSF51445">
    <property type="entry name" value="(Trans)glycosidases"/>
    <property type="match status" value="2"/>
</dbReference>
<protein>
    <recommendedName>
        <fullName evidence="2">alpha-glucosidase</fullName>
        <ecNumber evidence="2">3.2.1.20</ecNumber>
    </recommendedName>
</protein>
<evidence type="ECO:0000259" key="3">
    <source>
        <dbReference type="SMART" id="SM00642"/>
    </source>
</evidence>
<proteinExistence type="predicted"/>
<reference evidence="4" key="1">
    <citation type="journal article" date="2023" name="Insect Mol. Biol.">
        <title>Genome sequencing provides insights into the evolution of gene families encoding plant cell wall-degrading enzymes in longhorned beetles.</title>
        <authorList>
            <person name="Shin N.R."/>
            <person name="Okamura Y."/>
            <person name="Kirsch R."/>
            <person name="Pauchet Y."/>
        </authorList>
    </citation>
    <scope>NUCLEOTIDE SEQUENCE</scope>
    <source>
        <strain evidence="4">MMC_N1</strain>
    </source>
</reference>
<evidence type="ECO:0000313" key="4">
    <source>
        <dbReference type="EMBL" id="KAJ8984968.1"/>
    </source>
</evidence>
<dbReference type="EMBL" id="JAPWTJ010000022">
    <property type="protein sequence ID" value="KAJ8984968.1"/>
    <property type="molecule type" value="Genomic_DNA"/>
</dbReference>
<feature type="domain" description="Glycosyl hydrolase family 13 catalytic" evidence="3">
    <location>
        <begin position="48"/>
        <end position="442"/>
    </location>
</feature>
<dbReference type="Gene3D" id="3.20.20.80">
    <property type="entry name" value="Glycosidases"/>
    <property type="match status" value="2"/>
</dbReference>
<evidence type="ECO:0000256" key="2">
    <source>
        <dbReference type="ARBA" id="ARBA00012741"/>
    </source>
</evidence>
<dbReference type="PANTHER" id="PTHR10357:SF179">
    <property type="entry name" value="NEUTRAL AND BASIC AMINO ACID TRANSPORT PROTEIN RBAT"/>
    <property type="match status" value="1"/>
</dbReference>
<dbReference type="InterPro" id="IPR017853">
    <property type="entry name" value="GH"/>
</dbReference>
<evidence type="ECO:0000313" key="5">
    <source>
        <dbReference type="Proteomes" id="UP001162164"/>
    </source>
</evidence>
<gene>
    <name evidence="4" type="ORF">NQ317_007838</name>
</gene>
<dbReference type="PANTHER" id="PTHR10357">
    <property type="entry name" value="ALPHA-AMYLASE FAMILY MEMBER"/>
    <property type="match status" value="1"/>
</dbReference>
<accession>A0ABQ9K5T9</accession>
<dbReference type="Proteomes" id="UP001162164">
    <property type="component" value="Unassembled WGS sequence"/>
</dbReference>
<comment type="catalytic activity">
    <reaction evidence="1">
        <text>Hydrolysis of terminal, non-reducing (1-&gt;4)-linked alpha-D-glucose residues with release of alpha-D-glucose.</text>
        <dbReference type="EC" id="3.2.1.20"/>
    </reaction>
</comment>
<dbReference type="Gene3D" id="3.90.400.10">
    <property type="entry name" value="Oligo-1,6-glucosidase, Domain 2"/>
    <property type="match status" value="2"/>
</dbReference>
<dbReference type="Pfam" id="PF00128">
    <property type="entry name" value="Alpha-amylase"/>
    <property type="match status" value="2"/>
</dbReference>
<comment type="caution">
    <text evidence="4">The sequence shown here is derived from an EMBL/GenBank/DDBJ whole genome shotgun (WGS) entry which is preliminary data.</text>
</comment>
<keyword evidence="5" id="KW-1185">Reference proteome</keyword>
<organism evidence="4 5">
    <name type="scientific">Molorchus minor</name>
    <dbReference type="NCBI Taxonomy" id="1323400"/>
    <lineage>
        <taxon>Eukaryota</taxon>
        <taxon>Metazoa</taxon>
        <taxon>Ecdysozoa</taxon>
        <taxon>Arthropoda</taxon>
        <taxon>Hexapoda</taxon>
        <taxon>Insecta</taxon>
        <taxon>Pterygota</taxon>
        <taxon>Neoptera</taxon>
        <taxon>Endopterygota</taxon>
        <taxon>Coleoptera</taxon>
        <taxon>Polyphaga</taxon>
        <taxon>Cucujiformia</taxon>
        <taxon>Chrysomeloidea</taxon>
        <taxon>Cerambycidae</taxon>
        <taxon>Lamiinae</taxon>
        <taxon>Monochamini</taxon>
        <taxon>Molorchus</taxon>
    </lineage>
</organism>
<sequence>MKRLMPILVAIVAVNCYNVKVRPNDGLYILKNESSGELDWWQNAVFYQIYPRSFMDSDNDGIGDLQGIIKRLDHLKDMGITATWLSPIFKSPQVDQGYDISDYYDIDPDYGTLKDLSQLLEKAHALGIKVVLDFVPNHTSDKHEWFLMSVNKTKGYEDFYVWHDCYIQDNKTIPPNNWISNFKDSAWEYHPQRNQCYLHQFAIQQPDLNYRNPDVVKAMKDVLRFWMDYGIDGFRCDAVNFLFEDKAFSDEPRSYIPNVAENDYSYLNHIYTLDQPETYDMIYQWREVLDDYTKQNKTDTKVMMTEAYTTIENTMPYYGLSDGSRKGAHFTFNFNFVRNLTKGFDVRDLTNCIERWLTYLPSIYTSNWVLGNHDNRRVASRFGTQYIDALNMITAFLPGVMITYNGEEIGMEDGEVTCKEGHDPQAIKNCTTFPNDSRDFERTPFQWDNSTNAGFNKGNATWLPVSKKYKEVNLAAENVLGLNSYYNVYKKLLQMRKNFTETANFDSISIVQLSKNVVQLVRKTGTHEYDLVFNVGDKNESVQFVNTWGDYQVVVSNSNSSYKTKDIIKNNNKTIHLGPYDSVILYNTLTVSGASQFLKVSYTMTGNIVLMIMLNSSDLSWWETAVFYQIYPRSFKDSNGDGIGDLNGIIEKLDYLNETGITATLLSSIFKSPQFDQGYDVTDFKDIDPVYGTLDDFKELLTKAKDSGIKIIIDFVPNHTSNQHEWFQKSVAREAGYEDFYVWHDGKDVNGTIDVPNNWISHFGGSAWTWNEQRNQYYLHQYFSQQPDLNYSNPAVLEAMQDVLKYWLDIGVDGFRINSAPHLFEDPDFGDEPLAKRHTEYNISDYNCLDHNSTADLDDTIHLIYQWRELIDNYTATNNVEERVMITEAYSPLRKQGLYYGNGYRKGGHFSSNFLFVTTVTNPTFNIKDVTYCIDEWFIYIPEGYIDNWLLGNHDNHRAATRFGKENVDGFNMVIAFLPGIMVTYNGEEIGMEDGEVTCEQGFDPQATRNCSIFAEVSRDFERTPFQWDDSTNAGFTTGTPWLPVSSKAKQVNLAAQNVEGLSSHYNVYKDLLAFRTNFQNKFVVDVLDTYSLFDNVMQLHRRPDDAEYTLLFNMGNSSESVDYHKLNDSYEVLVASVDSSYKKRVAVNFAVSRSEFFYKLQTLREYRTPNDRILINYVLCDPFSTKKRDMENIFHNHG</sequence>
<name>A0ABQ9K5T9_9CUCU</name>
<dbReference type="SMART" id="SM00642">
    <property type="entry name" value="Aamy"/>
    <property type="match status" value="2"/>
</dbReference>
<feature type="domain" description="Glycosyl hydrolase family 13 catalytic" evidence="3">
    <location>
        <begin position="629"/>
        <end position="1023"/>
    </location>
</feature>
<dbReference type="InterPro" id="IPR045857">
    <property type="entry name" value="O16G_dom_2"/>
</dbReference>
<evidence type="ECO:0000256" key="1">
    <source>
        <dbReference type="ARBA" id="ARBA00001657"/>
    </source>
</evidence>
<dbReference type="EC" id="3.2.1.20" evidence="2"/>
<dbReference type="InterPro" id="IPR006047">
    <property type="entry name" value="GH13_cat_dom"/>
</dbReference>